<proteinExistence type="inferred from homology"/>
<evidence type="ECO:0000256" key="9">
    <source>
        <dbReference type="ARBA" id="ARBA00023237"/>
    </source>
</evidence>
<evidence type="ECO:0000256" key="5">
    <source>
        <dbReference type="ARBA" id="ARBA00022729"/>
    </source>
</evidence>
<keyword evidence="9 10" id="KW-0998">Cell outer membrane</keyword>
<evidence type="ECO:0000256" key="6">
    <source>
        <dbReference type="ARBA" id="ARBA00023077"/>
    </source>
</evidence>
<evidence type="ECO:0000256" key="11">
    <source>
        <dbReference type="RuleBase" id="RU003357"/>
    </source>
</evidence>
<dbReference type="Gene3D" id="2.170.130.10">
    <property type="entry name" value="TonB-dependent receptor, plug domain"/>
    <property type="match status" value="1"/>
</dbReference>
<keyword evidence="5" id="KW-0732">Signal</keyword>
<evidence type="ECO:0000313" key="14">
    <source>
        <dbReference type="EMBL" id="MBT1705981.1"/>
    </source>
</evidence>
<keyword evidence="7 10" id="KW-0472">Membrane</keyword>
<sequence>MKKLYVILFTLCCIAAKSQTDSVKTHRLKEITIFSQADIKTIDRLPDLDKTYLWSGKKNEVIEVQNLDANVAEKTARQIFAKVPGVFVYDMDGSGNQVNISTRGLDPHRGWEFNIRRNGAITNSDMYGYPASHYSMPMEAVERIELVRGTGSLQYGAQFGGLLNYISKQPDTTKALSFESINATGSFGLLSTYNAVSGTIGKFQYYAYYSKRKSDGYRDNSASDYDAQSVMLVYEASKSLKITGELSRSNYLYQIPGPLTDSMFHANPRASTRSRNYFNPEIYVPSLKAEWRISSHTNLQLITSALLGDRNSVQLDKPADVKDAIDPTTLTYTARQVDVDHFKSFTTELRAAHTYRFLNNHSTFIGGIQVMRNDLNRQQLGKGTTGTGFDLSLSQPGWGRDLHFKTNNIAVFVENNFKLSEELSINPGVRVEIGESEMYGTISYYDVNDIPNTISHKFPLFGISTQYHVNNNSGFYAGWSQAYRPVIFKDIIPASVYETVDKDIKDAEGYNFEAGYRGTLKYLRWDVGVFQVQYNNRLGSQATTDQDGIFILYRTNIGNSKTRGAEIFIEYNVPLGEYLSVSLFTSTAFMNAEYESAHVRAGDKNVDISGNNVESAPEIITRNGLSFRIPIASLSFLYSYLGESYADPLNTKLPSSTGAVGIVPSYALLDINSTLFISKNIIAKVNINNVLDKHYFTKRPSFYPGPGVWPSDGRSINVSLGFKI</sequence>
<dbReference type="InterPro" id="IPR000531">
    <property type="entry name" value="Beta-barrel_TonB"/>
</dbReference>
<evidence type="ECO:0000256" key="4">
    <source>
        <dbReference type="ARBA" id="ARBA00022692"/>
    </source>
</evidence>
<protein>
    <submittedName>
        <fullName evidence="14">TonB-dependent receptor</fullName>
    </submittedName>
</protein>
<comment type="subcellular location">
    <subcellularLocation>
        <location evidence="1 10">Cell outer membrane</location>
        <topology evidence="1 10">Multi-pass membrane protein</topology>
    </subcellularLocation>
</comment>
<evidence type="ECO:0000259" key="12">
    <source>
        <dbReference type="Pfam" id="PF00593"/>
    </source>
</evidence>
<organism evidence="14 15">
    <name type="scientific">Chryseosolibacter indicus</name>
    <dbReference type="NCBI Taxonomy" id="2782351"/>
    <lineage>
        <taxon>Bacteria</taxon>
        <taxon>Pseudomonadati</taxon>
        <taxon>Bacteroidota</taxon>
        <taxon>Cytophagia</taxon>
        <taxon>Cytophagales</taxon>
        <taxon>Chryseotaleaceae</taxon>
        <taxon>Chryseosolibacter</taxon>
    </lineage>
</organism>
<name>A0ABS5VXD0_9BACT</name>
<evidence type="ECO:0000259" key="13">
    <source>
        <dbReference type="Pfam" id="PF07715"/>
    </source>
</evidence>
<keyword evidence="6 11" id="KW-0798">TonB box</keyword>
<feature type="domain" description="TonB-dependent receptor-like beta-barrel" evidence="12">
    <location>
        <begin position="178"/>
        <end position="690"/>
    </location>
</feature>
<dbReference type="InterPro" id="IPR036942">
    <property type="entry name" value="Beta-barrel_TonB_sf"/>
</dbReference>
<evidence type="ECO:0000256" key="1">
    <source>
        <dbReference type="ARBA" id="ARBA00004571"/>
    </source>
</evidence>
<keyword evidence="3 10" id="KW-1134">Transmembrane beta strand</keyword>
<dbReference type="EMBL" id="JAHESD010000076">
    <property type="protein sequence ID" value="MBT1705981.1"/>
    <property type="molecule type" value="Genomic_DNA"/>
</dbReference>
<dbReference type="Pfam" id="PF07715">
    <property type="entry name" value="Plug"/>
    <property type="match status" value="1"/>
</dbReference>
<dbReference type="Proteomes" id="UP000772618">
    <property type="component" value="Unassembled WGS sequence"/>
</dbReference>
<dbReference type="PANTHER" id="PTHR30069:SF29">
    <property type="entry name" value="HEMOGLOBIN AND HEMOGLOBIN-HAPTOGLOBIN-BINDING PROTEIN 1-RELATED"/>
    <property type="match status" value="1"/>
</dbReference>
<dbReference type="PROSITE" id="PS52016">
    <property type="entry name" value="TONB_DEPENDENT_REC_3"/>
    <property type="match status" value="1"/>
</dbReference>
<keyword evidence="8 14" id="KW-0675">Receptor</keyword>
<reference evidence="14 15" key="1">
    <citation type="submission" date="2021-05" db="EMBL/GenBank/DDBJ databases">
        <title>A Polyphasic approach of four new species of the genus Ohtaekwangia: Ohtaekwangia histidinii sp. nov., Ohtaekwangia cretensis sp. nov., Ohtaekwangia indiensis sp. nov., Ohtaekwangia reichenbachii sp. nov. from diverse environment.</title>
        <authorList>
            <person name="Octaviana S."/>
        </authorList>
    </citation>
    <scope>NUCLEOTIDE SEQUENCE [LARGE SCALE GENOMIC DNA]</scope>
    <source>
        <strain evidence="14 15">PWU20</strain>
    </source>
</reference>
<dbReference type="PANTHER" id="PTHR30069">
    <property type="entry name" value="TONB-DEPENDENT OUTER MEMBRANE RECEPTOR"/>
    <property type="match status" value="1"/>
</dbReference>
<dbReference type="InterPro" id="IPR039426">
    <property type="entry name" value="TonB-dep_rcpt-like"/>
</dbReference>
<evidence type="ECO:0000256" key="2">
    <source>
        <dbReference type="ARBA" id="ARBA00022448"/>
    </source>
</evidence>
<gene>
    <name evidence="14" type="ORF">KK060_22005</name>
</gene>
<evidence type="ECO:0000256" key="8">
    <source>
        <dbReference type="ARBA" id="ARBA00023170"/>
    </source>
</evidence>
<evidence type="ECO:0000256" key="3">
    <source>
        <dbReference type="ARBA" id="ARBA00022452"/>
    </source>
</evidence>
<evidence type="ECO:0000313" key="15">
    <source>
        <dbReference type="Proteomes" id="UP000772618"/>
    </source>
</evidence>
<keyword evidence="15" id="KW-1185">Reference proteome</keyword>
<dbReference type="RefSeq" id="WP_254156521.1">
    <property type="nucleotide sequence ID" value="NZ_JAHESD010000076.1"/>
</dbReference>
<dbReference type="InterPro" id="IPR037066">
    <property type="entry name" value="Plug_dom_sf"/>
</dbReference>
<evidence type="ECO:0000256" key="10">
    <source>
        <dbReference type="PROSITE-ProRule" id="PRU01360"/>
    </source>
</evidence>
<accession>A0ABS5VXD0</accession>
<dbReference type="SUPFAM" id="SSF56935">
    <property type="entry name" value="Porins"/>
    <property type="match status" value="1"/>
</dbReference>
<comment type="similarity">
    <text evidence="10 11">Belongs to the TonB-dependent receptor family.</text>
</comment>
<evidence type="ECO:0000256" key="7">
    <source>
        <dbReference type="ARBA" id="ARBA00023136"/>
    </source>
</evidence>
<dbReference type="InterPro" id="IPR012910">
    <property type="entry name" value="Plug_dom"/>
</dbReference>
<dbReference type="Gene3D" id="2.40.170.20">
    <property type="entry name" value="TonB-dependent receptor, beta-barrel domain"/>
    <property type="match status" value="1"/>
</dbReference>
<dbReference type="Pfam" id="PF00593">
    <property type="entry name" value="TonB_dep_Rec_b-barrel"/>
    <property type="match status" value="1"/>
</dbReference>
<keyword evidence="2 10" id="KW-0813">Transport</keyword>
<comment type="caution">
    <text evidence="14">The sequence shown here is derived from an EMBL/GenBank/DDBJ whole genome shotgun (WGS) entry which is preliminary data.</text>
</comment>
<keyword evidence="4 10" id="KW-0812">Transmembrane</keyword>
<feature type="domain" description="TonB-dependent receptor plug" evidence="13">
    <location>
        <begin position="60"/>
        <end position="158"/>
    </location>
</feature>